<name>A0A6S6SI34_9BACT</name>
<dbReference type="InterPro" id="IPR011047">
    <property type="entry name" value="Quinoprotein_ADH-like_sf"/>
</dbReference>
<proteinExistence type="predicted"/>
<reference evidence="1" key="1">
    <citation type="submission" date="2020-01" db="EMBL/GenBank/DDBJ databases">
        <authorList>
            <person name="Meier V. D."/>
            <person name="Meier V D."/>
        </authorList>
    </citation>
    <scope>NUCLEOTIDE SEQUENCE</scope>
    <source>
        <strain evidence="1">HLG_WM_MAG_03</strain>
    </source>
</reference>
<dbReference type="PROSITE" id="PS51257">
    <property type="entry name" value="PROKAR_LIPOPROTEIN"/>
    <property type="match status" value="1"/>
</dbReference>
<evidence type="ECO:0008006" key="2">
    <source>
        <dbReference type="Google" id="ProtNLM"/>
    </source>
</evidence>
<dbReference type="InterPro" id="IPR015943">
    <property type="entry name" value="WD40/YVTN_repeat-like_dom_sf"/>
</dbReference>
<dbReference type="EMBL" id="CACVAR010000103">
    <property type="protein sequence ID" value="CAA6802458.1"/>
    <property type="molecule type" value="Genomic_DNA"/>
</dbReference>
<organism evidence="1">
    <name type="scientific">uncultured Sulfurovum sp</name>
    <dbReference type="NCBI Taxonomy" id="269237"/>
    <lineage>
        <taxon>Bacteria</taxon>
        <taxon>Pseudomonadati</taxon>
        <taxon>Campylobacterota</taxon>
        <taxon>Epsilonproteobacteria</taxon>
        <taxon>Campylobacterales</taxon>
        <taxon>Sulfurovaceae</taxon>
        <taxon>Sulfurovum</taxon>
        <taxon>environmental samples</taxon>
    </lineage>
</organism>
<sequence>MHNKNLLSFTPIGLVLLLSFVFLGCSGKQYYEPKSTSSLSGSNMGDKLIHYSRDGATLESGKVLTKTQIVDLELENGFYFINHNRSAAITADLQGNCNIVTEKGTVASAKFPKALVAGTLIGKYLVYVLQNNHYGVYDFSQNKTVYTNKSNKAFAIDTRIANPLSIDKLVVIPTLDGKLTILDLDTLKVAKEMYVSTESSLNNIIFLDKIKNTLIAATPNKILSISAKGKKELDTAVSEVAITNDSVFVFAVDGRILKLDETLSVISENKFKFAHFSVAGLNADKVFALDKQGYLIVANNTLSKHKVYKLSDVDSYAFISNGQLYFDDEIINLNTLSYE</sequence>
<protein>
    <recommendedName>
        <fullName evidence="2">Lipoprotein</fullName>
    </recommendedName>
</protein>
<evidence type="ECO:0000313" key="1">
    <source>
        <dbReference type="EMBL" id="CAA6802458.1"/>
    </source>
</evidence>
<gene>
    <name evidence="1" type="ORF">HELGO_WM34085</name>
</gene>
<dbReference type="Gene3D" id="2.130.10.10">
    <property type="entry name" value="YVTN repeat-like/Quinoprotein amine dehydrogenase"/>
    <property type="match status" value="1"/>
</dbReference>
<dbReference type="AlphaFoldDB" id="A0A6S6SI34"/>
<accession>A0A6S6SI34</accession>
<dbReference type="SUPFAM" id="SSF50998">
    <property type="entry name" value="Quinoprotein alcohol dehydrogenase-like"/>
    <property type="match status" value="1"/>
</dbReference>